<comment type="caution">
    <text evidence="2">The sequence shown here is derived from an EMBL/GenBank/DDBJ whole genome shotgun (WGS) entry which is preliminary data.</text>
</comment>
<feature type="signal peptide" evidence="1">
    <location>
        <begin position="1"/>
        <end position="24"/>
    </location>
</feature>
<organism evidence="2 3">
    <name type="scientific">Lentinula edodes</name>
    <name type="common">Shiitake mushroom</name>
    <name type="synonym">Lentinus edodes</name>
    <dbReference type="NCBI Taxonomy" id="5353"/>
    <lineage>
        <taxon>Eukaryota</taxon>
        <taxon>Fungi</taxon>
        <taxon>Dikarya</taxon>
        <taxon>Basidiomycota</taxon>
        <taxon>Agaricomycotina</taxon>
        <taxon>Agaricomycetes</taxon>
        <taxon>Agaricomycetidae</taxon>
        <taxon>Agaricales</taxon>
        <taxon>Marasmiineae</taxon>
        <taxon>Omphalotaceae</taxon>
        <taxon>Lentinula</taxon>
    </lineage>
</organism>
<reference evidence="2 3" key="2">
    <citation type="submission" date="2017-02" db="EMBL/GenBank/DDBJ databases">
        <title>A genome survey and senescence transcriptome analysis in Lentinula edodes.</title>
        <authorList>
            <person name="Sakamoto Y."/>
            <person name="Nakade K."/>
            <person name="Sato S."/>
            <person name="Yoshida Y."/>
            <person name="Miyazaki K."/>
            <person name="Natsume S."/>
            <person name="Konno N."/>
        </authorList>
    </citation>
    <scope>NUCLEOTIDE SEQUENCE [LARGE SCALE GENOMIC DNA]</scope>
    <source>
        <strain evidence="2 3">NBRC 111202</strain>
    </source>
</reference>
<reference evidence="2 3" key="1">
    <citation type="submission" date="2016-08" db="EMBL/GenBank/DDBJ databases">
        <authorList>
            <consortium name="Lentinula edodes genome sequencing consortium"/>
            <person name="Sakamoto Y."/>
            <person name="Nakade K."/>
            <person name="Sato S."/>
            <person name="Yoshida Y."/>
            <person name="Miyazaki K."/>
            <person name="Natsume S."/>
            <person name="Konno N."/>
        </authorList>
    </citation>
    <scope>NUCLEOTIDE SEQUENCE [LARGE SCALE GENOMIC DNA]</scope>
    <source>
        <strain evidence="2 3">NBRC 111202</strain>
    </source>
</reference>
<protein>
    <submittedName>
        <fullName evidence="2">Uncharacterized protein</fullName>
    </submittedName>
</protein>
<accession>A0A1Q3E4Z0</accession>
<dbReference type="AlphaFoldDB" id="A0A1Q3E4Z0"/>
<dbReference type="EMBL" id="BDGU01000092">
    <property type="protein sequence ID" value="GAW02298.1"/>
    <property type="molecule type" value="Genomic_DNA"/>
</dbReference>
<evidence type="ECO:0000313" key="3">
    <source>
        <dbReference type="Proteomes" id="UP000188533"/>
    </source>
</evidence>
<dbReference type="Proteomes" id="UP000188533">
    <property type="component" value="Unassembled WGS sequence"/>
</dbReference>
<evidence type="ECO:0000313" key="2">
    <source>
        <dbReference type="EMBL" id="GAW02298.1"/>
    </source>
</evidence>
<sequence length="100" mass="11278">MRFTFASVMFVVVAALFTIFTAEAAAVPRPQARAPEQPVEVVTRAVPESGPIVAKSVDVFMPETFAQFERGYRMGWLQKLFEGFDHGRRKIVLWIVSCIE</sequence>
<proteinExistence type="predicted"/>
<gene>
    <name evidence="2" type="ORF">LENED_003944</name>
</gene>
<keyword evidence="3" id="KW-1185">Reference proteome</keyword>
<keyword evidence="1" id="KW-0732">Signal</keyword>
<feature type="chain" id="PRO_5012840282" evidence="1">
    <location>
        <begin position="25"/>
        <end position="100"/>
    </location>
</feature>
<name>A0A1Q3E4Z0_LENED</name>
<evidence type="ECO:0000256" key="1">
    <source>
        <dbReference type="SAM" id="SignalP"/>
    </source>
</evidence>